<dbReference type="GO" id="GO:0003906">
    <property type="term" value="F:DNA-(apurinic or apyrimidinic site) endonuclease activity"/>
    <property type="evidence" value="ECO:0007669"/>
    <property type="project" value="TreeGrafter"/>
</dbReference>
<dbReference type="PROSITE" id="PS00731">
    <property type="entry name" value="AP_NUCLEASE_F2_3"/>
    <property type="match status" value="1"/>
</dbReference>
<accession>A0A1W0WHW7</accession>
<dbReference type="Pfam" id="PF01261">
    <property type="entry name" value="AP_endonuc_2"/>
    <property type="match status" value="1"/>
</dbReference>
<dbReference type="EMBL" id="MTYJ01000099">
    <property type="protein sequence ID" value="OQV14786.1"/>
    <property type="molecule type" value="Genomic_DNA"/>
</dbReference>
<evidence type="ECO:0000313" key="11">
    <source>
        <dbReference type="Proteomes" id="UP000192578"/>
    </source>
</evidence>
<reference evidence="11" key="1">
    <citation type="submission" date="2017-01" db="EMBL/GenBank/DDBJ databases">
        <title>Comparative genomics of anhydrobiosis in the tardigrade Hypsibius dujardini.</title>
        <authorList>
            <person name="Yoshida Y."/>
            <person name="Koutsovoulos G."/>
            <person name="Laetsch D."/>
            <person name="Stevens L."/>
            <person name="Kumar S."/>
            <person name="Horikawa D."/>
            <person name="Ishino K."/>
            <person name="Komine S."/>
            <person name="Tomita M."/>
            <person name="Blaxter M."/>
            <person name="Arakawa K."/>
        </authorList>
    </citation>
    <scope>NUCLEOTIDE SEQUENCE [LARGE SCALE GENOMIC DNA]</scope>
    <source>
        <strain evidence="11">Z151</strain>
    </source>
</reference>
<name>A0A1W0WHW7_HYPEX</name>
<comment type="similarity">
    <text evidence="2">Belongs to the AP endonuclease 2 family.</text>
</comment>
<evidence type="ECO:0000256" key="7">
    <source>
        <dbReference type="ARBA" id="ARBA00023204"/>
    </source>
</evidence>
<keyword evidence="6" id="KW-0862">Zinc</keyword>
<dbReference type="GO" id="GO:0008081">
    <property type="term" value="F:phosphoric diester hydrolase activity"/>
    <property type="evidence" value="ECO:0007669"/>
    <property type="project" value="TreeGrafter"/>
</dbReference>
<sequence length="454" mass="49186">MCVWQEFISNGRNTAAAVATVPQASHHHHLHHQHYLPTTASTSGTATTTTPLFPVMAASAVLEPNLRGFSHPSLGLRKRKAPPPGDASNDGYSKSDYHHSTPNKRSAPDSGFASIYSQCALVSDESLNNGSSQSSPLLDTASTSSTSSSGLVALSTSSSLAQQKIQSNKSLKYVGAHVSVVNGGPQRAIQQALDIGARSFALFVRSARRWTAAPLSDDAVRKFKEKLAKSSILQDKIVCHGSYLINLGAPSADVLNKSRVSLVDELTRCDRLGIKYYNIHPGSTCGKSKVDECITRIVESIQEGLAKTRTVTLLLETMCRQGYTVGGSLAELKEIIQRVDSLGYGARLGVCLDTCHVYAAGNNIACRDGWEKYMKEFEEEIGLGRLKAVHLNDSELPVGSHLDKHAAIGNGWIGIEGFKLVMNDSRLNNLPMILETNDTMYRHEIDTLYSLCQD</sequence>
<dbReference type="PANTHER" id="PTHR21445">
    <property type="entry name" value="ENDONUCLEASE IV ENDODEOXYRIBONUCLEASE IV"/>
    <property type="match status" value="1"/>
</dbReference>
<keyword evidence="10" id="KW-0456">Lyase</keyword>
<dbReference type="PANTHER" id="PTHR21445:SF0">
    <property type="entry name" value="APURINIC-APYRIMIDINIC ENDONUCLEASE"/>
    <property type="match status" value="1"/>
</dbReference>
<comment type="caution">
    <text evidence="10">The sequence shown here is derived from an EMBL/GenBank/DDBJ whole genome shotgun (WGS) entry which is preliminary data.</text>
</comment>
<evidence type="ECO:0000256" key="5">
    <source>
        <dbReference type="ARBA" id="ARBA00022801"/>
    </source>
</evidence>
<dbReference type="GO" id="GO:0008270">
    <property type="term" value="F:zinc ion binding"/>
    <property type="evidence" value="ECO:0007669"/>
    <property type="project" value="InterPro"/>
</dbReference>
<dbReference type="InterPro" id="IPR018246">
    <property type="entry name" value="AP_endonuc_F2_Zn_BS"/>
</dbReference>
<evidence type="ECO:0000256" key="2">
    <source>
        <dbReference type="ARBA" id="ARBA00005340"/>
    </source>
</evidence>
<dbReference type="InterPro" id="IPR013022">
    <property type="entry name" value="Xyl_isomerase-like_TIM-brl"/>
</dbReference>
<keyword evidence="5" id="KW-0378">Hydrolase</keyword>
<evidence type="ECO:0000313" key="10">
    <source>
        <dbReference type="EMBL" id="OQV14786.1"/>
    </source>
</evidence>
<evidence type="ECO:0000256" key="6">
    <source>
        <dbReference type="ARBA" id="ARBA00022833"/>
    </source>
</evidence>
<dbReference type="PROSITE" id="PS00729">
    <property type="entry name" value="AP_NUCLEASE_F2_1"/>
    <property type="match status" value="1"/>
</dbReference>
<dbReference type="PROSITE" id="PS51432">
    <property type="entry name" value="AP_NUCLEASE_F2_4"/>
    <property type="match status" value="1"/>
</dbReference>
<dbReference type="HAMAP" id="MF_00152">
    <property type="entry name" value="Nfo"/>
    <property type="match status" value="1"/>
</dbReference>
<dbReference type="SMART" id="SM00518">
    <property type="entry name" value="AP2Ec"/>
    <property type="match status" value="1"/>
</dbReference>
<dbReference type="AlphaFoldDB" id="A0A1W0WHW7"/>
<keyword evidence="4" id="KW-0227">DNA damage</keyword>
<proteinExistence type="inferred from homology"/>
<dbReference type="InterPro" id="IPR036237">
    <property type="entry name" value="Xyl_isomerase-like_sf"/>
</dbReference>
<dbReference type="SUPFAM" id="SSF51658">
    <property type="entry name" value="Xylose isomerase-like"/>
    <property type="match status" value="1"/>
</dbReference>
<gene>
    <name evidence="10" type="ORF">BV898_11049</name>
</gene>
<dbReference type="Gene3D" id="3.20.20.150">
    <property type="entry name" value="Divalent-metal-dependent TIM barrel enzymes"/>
    <property type="match status" value="1"/>
</dbReference>
<evidence type="ECO:0000256" key="1">
    <source>
        <dbReference type="ARBA" id="ARBA00001947"/>
    </source>
</evidence>
<evidence type="ECO:0000259" key="9">
    <source>
        <dbReference type="Pfam" id="PF01261"/>
    </source>
</evidence>
<dbReference type="FunFam" id="3.20.20.150:FF:000001">
    <property type="entry name" value="Probable endonuclease 4"/>
    <property type="match status" value="1"/>
</dbReference>
<dbReference type="NCBIfam" id="TIGR00587">
    <property type="entry name" value="nfo"/>
    <property type="match status" value="1"/>
</dbReference>
<keyword evidence="7" id="KW-0234">DNA repair</keyword>
<keyword evidence="3" id="KW-0479">Metal-binding</keyword>
<dbReference type="CDD" id="cd00019">
    <property type="entry name" value="AP2Ec"/>
    <property type="match status" value="1"/>
</dbReference>
<dbReference type="GO" id="GO:0006284">
    <property type="term" value="P:base-excision repair"/>
    <property type="evidence" value="ECO:0007669"/>
    <property type="project" value="TreeGrafter"/>
</dbReference>
<organism evidence="10 11">
    <name type="scientific">Hypsibius exemplaris</name>
    <name type="common">Freshwater tardigrade</name>
    <dbReference type="NCBI Taxonomy" id="2072580"/>
    <lineage>
        <taxon>Eukaryota</taxon>
        <taxon>Metazoa</taxon>
        <taxon>Ecdysozoa</taxon>
        <taxon>Tardigrada</taxon>
        <taxon>Eutardigrada</taxon>
        <taxon>Parachela</taxon>
        <taxon>Hypsibioidea</taxon>
        <taxon>Hypsibiidae</taxon>
        <taxon>Hypsibius</taxon>
    </lineage>
</organism>
<dbReference type="OrthoDB" id="7663182at2759"/>
<dbReference type="Proteomes" id="UP000192578">
    <property type="component" value="Unassembled WGS sequence"/>
</dbReference>
<dbReference type="GO" id="GO:0016829">
    <property type="term" value="F:lyase activity"/>
    <property type="evidence" value="ECO:0007669"/>
    <property type="project" value="UniProtKB-KW"/>
</dbReference>
<dbReference type="InterPro" id="IPR001719">
    <property type="entry name" value="AP_endonuc_2"/>
</dbReference>
<feature type="domain" description="Xylose isomerase-like TIM barrel" evidence="9">
    <location>
        <begin position="190"/>
        <end position="449"/>
    </location>
</feature>
<evidence type="ECO:0000256" key="4">
    <source>
        <dbReference type="ARBA" id="ARBA00022763"/>
    </source>
</evidence>
<feature type="region of interest" description="Disordered" evidence="8">
    <location>
        <begin position="70"/>
        <end position="109"/>
    </location>
</feature>
<keyword evidence="11" id="KW-1185">Reference proteome</keyword>
<dbReference type="GO" id="GO:0003677">
    <property type="term" value="F:DNA binding"/>
    <property type="evidence" value="ECO:0007669"/>
    <property type="project" value="InterPro"/>
</dbReference>
<protein>
    <submittedName>
        <fullName evidence="10">DNA-(Apurinic or apyrimidinic site) lyase</fullName>
    </submittedName>
</protein>
<evidence type="ECO:0000256" key="3">
    <source>
        <dbReference type="ARBA" id="ARBA00022723"/>
    </source>
</evidence>
<dbReference type="PROSITE" id="PS00730">
    <property type="entry name" value="AP_NUCLEASE_F2_2"/>
    <property type="match status" value="1"/>
</dbReference>
<comment type="cofactor">
    <cofactor evidence="1">
        <name>Zn(2+)</name>
        <dbReference type="ChEBI" id="CHEBI:29105"/>
    </cofactor>
</comment>
<evidence type="ECO:0000256" key="8">
    <source>
        <dbReference type="SAM" id="MobiDB-lite"/>
    </source>
</evidence>